<protein>
    <submittedName>
        <fullName evidence="4">Chlorite dismutase</fullName>
    </submittedName>
</protein>
<dbReference type="InterPro" id="IPR010644">
    <property type="entry name" value="ChdC/CLD"/>
</dbReference>
<reference evidence="4" key="2">
    <citation type="journal article" date="2014" name="ISME J.">
        <title>Microbial stratification in low pH oxic and suboxic macroscopic growths along an acid mine drainage.</title>
        <authorList>
            <person name="Mendez-Garcia C."/>
            <person name="Mesa V."/>
            <person name="Sprenger R.R."/>
            <person name="Richter M."/>
            <person name="Diez M.S."/>
            <person name="Solano J."/>
            <person name="Bargiela R."/>
            <person name="Golyshina O.V."/>
            <person name="Manteca A."/>
            <person name="Ramos J.L."/>
            <person name="Gallego J.R."/>
            <person name="Llorente I."/>
            <person name="Martins Dos Santos V.A."/>
            <person name="Jensen O.N."/>
            <person name="Pelaez A.I."/>
            <person name="Sanchez J."/>
            <person name="Ferrer M."/>
        </authorList>
    </citation>
    <scope>NUCLEOTIDE SEQUENCE</scope>
</reference>
<dbReference type="SUPFAM" id="SSF54909">
    <property type="entry name" value="Dimeric alpha+beta barrel"/>
    <property type="match status" value="1"/>
</dbReference>
<evidence type="ECO:0000313" key="4">
    <source>
        <dbReference type="EMBL" id="EQD42413.1"/>
    </source>
</evidence>
<dbReference type="PANTHER" id="PTHR36843">
    <property type="entry name" value="HEME-DEPENDENT PEROXIDASE YWFI-RELATED"/>
    <property type="match status" value="1"/>
</dbReference>
<sequence length="186" mass="21615">KYTFLRLDPAWRRRAPAEREAGKRRLVEVLESPPEGLLVRTYSLTGLKANAEILVWTIGPRLEALQEFHARLFGTPLGGYLETTYAYLGMARRSEYLGDHAHGGEGSSSRRRPFDRPYLFVYPFVKKREWYGLPFEERRRIMGEHFRIGHQYPNVQIHTGYSFGIDDMEFVLAFETDAPAEFLDLV</sequence>
<keyword evidence="3" id="KW-0408">Iron</keyword>
<organism evidence="4">
    <name type="scientific">mine drainage metagenome</name>
    <dbReference type="NCBI Taxonomy" id="410659"/>
    <lineage>
        <taxon>unclassified sequences</taxon>
        <taxon>metagenomes</taxon>
        <taxon>ecological metagenomes</taxon>
    </lineage>
</organism>
<dbReference type="GO" id="GO:0020037">
    <property type="term" value="F:heme binding"/>
    <property type="evidence" value="ECO:0007669"/>
    <property type="project" value="InterPro"/>
</dbReference>
<dbReference type="EMBL" id="AUZY01009282">
    <property type="protein sequence ID" value="EQD42413.1"/>
    <property type="molecule type" value="Genomic_DNA"/>
</dbReference>
<feature type="non-terminal residue" evidence="4">
    <location>
        <position position="1"/>
    </location>
</feature>
<dbReference type="GO" id="GO:0046872">
    <property type="term" value="F:metal ion binding"/>
    <property type="evidence" value="ECO:0007669"/>
    <property type="project" value="UniProtKB-KW"/>
</dbReference>
<dbReference type="Pfam" id="PF06778">
    <property type="entry name" value="Chlor_dismutase"/>
    <property type="match status" value="1"/>
</dbReference>
<name>T0ZBH7_9ZZZZ</name>
<dbReference type="GO" id="GO:0016491">
    <property type="term" value="F:oxidoreductase activity"/>
    <property type="evidence" value="ECO:0007669"/>
    <property type="project" value="InterPro"/>
</dbReference>
<feature type="non-terminal residue" evidence="4">
    <location>
        <position position="186"/>
    </location>
</feature>
<comment type="caution">
    <text evidence="4">The sequence shown here is derived from an EMBL/GenBank/DDBJ whole genome shotgun (WGS) entry which is preliminary data.</text>
</comment>
<dbReference type="AlphaFoldDB" id="T0ZBH7"/>
<accession>T0ZBH7</accession>
<keyword evidence="1" id="KW-0349">Heme</keyword>
<evidence type="ECO:0000256" key="2">
    <source>
        <dbReference type="ARBA" id="ARBA00022723"/>
    </source>
</evidence>
<keyword evidence="2" id="KW-0479">Metal-binding</keyword>
<dbReference type="Gene3D" id="3.30.70.1030">
    <property type="entry name" value="Apc35880, domain 1"/>
    <property type="match status" value="2"/>
</dbReference>
<dbReference type="PANTHER" id="PTHR36843:SF1">
    <property type="entry name" value="COPROHEME DECARBOXYLASE"/>
    <property type="match status" value="1"/>
</dbReference>
<evidence type="ECO:0000256" key="3">
    <source>
        <dbReference type="ARBA" id="ARBA00023004"/>
    </source>
</evidence>
<proteinExistence type="predicted"/>
<evidence type="ECO:0000256" key="1">
    <source>
        <dbReference type="ARBA" id="ARBA00022617"/>
    </source>
</evidence>
<dbReference type="InterPro" id="IPR011008">
    <property type="entry name" value="Dimeric_a/b-barrel"/>
</dbReference>
<reference evidence="4" key="1">
    <citation type="submission" date="2013-08" db="EMBL/GenBank/DDBJ databases">
        <authorList>
            <person name="Mendez C."/>
            <person name="Richter M."/>
            <person name="Ferrer M."/>
            <person name="Sanchez J."/>
        </authorList>
    </citation>
    <scope>NUCLEOTIDE SEQUENCE</scope>
</reference>
<gene>
    <name evidence="4" type="ORF">B1B_14067</name>
</gene>